<reference evidence="3 5" key="2">
    <citation type="submission" date="2020-08" db="EMBL/GenBank/DDBJ databases">
        <title>Sequencing the genomes of 1000 actinobacteria strains.</title>
        <authorList>
            <person name="Klenk H.-P."/>
        </authorList>
    </citation>
    <scope>NUCLEOTIDE SEQUENCE [LARGE SCALE GENOMIC DNA]</scope>
    <source>
        <strain evidence="3 5">DSM 9581</strain>
    </source>
</reference>
<dbReference type="OrthoDB" id="9794429at2"/>
<keyword evidence="4" id="KW-1185">Reference proteome</keyword>
<evidence type="ECO:0000313" key="3">
    <source>
        <dbReference type="EMBL" id="MBB5472955.1"/>
    </source>
</evidence>
<dbReference type="InterPro" id="IPR036563">
    <property type="entry name" value="MoaE_sf"/>
</dbReference>
<accession>A0A511FDL2</accession>
<reference evidence="2 4" key="1">
    <citation type="submission" date="2019-07" db="EMBL/GenBank/DDBJ databases">
        <title>Whole genome shotgun sequence of Cellulomonas hominis NBRC 16055.</title>
        <authorList>
            <person name="Hosoyama A."/>
            <person name="Uohara A."/>
            <person name="Ohji S."/>
            <person name="Ichikawa N."/>
        </authorList>
    </citation>
    <scope>NUCLEOTIDE SEQUENCE [LARGE SCALE GENOMIC DNA]</scope>
    <source>
        <strain evidence="2 4">NBRC 16055</strain>
    </source>
</reference>
<dbReference type="GO" id="GO:0030366">
    <property type="term" value="F:molybdopterin synthase activity"/>
    <property type="evidence" value="ECO:0007669"/>
    <property type="project" value="UniProtKB-EC"/>
</dbReference>
<dbReference type="Gene3D" id="3.90.1170.40">
    <property type="entry name" value="Molybdopterin biosynthesis MoaE subunit"/>
    <property type="match status" value="1"/>
</dbReference>
<dbReference type="Pfam" id="PF02391">
    <property type="entry name" value="MoaE"/>
    <property type="match status" value="1"/>
</dbReference>
<dbReference type="EMBL" id="BJVQ01000008">
    <property type="protein sequence ID" value="GEL45908.1"/>
    <property type="molecule type" value="Genomic_DNA"/>
</dbReference>
<evidence type="ECO:0000256" key="1">
    <source>
        <dbReference type="SAM" id="MobiDB-lite"/>
    </source>
</evidence>
<dbReference type="EC" id="2.8.1.12" evidence="3"/>
<dbReference type="SUPFAM" id="SSF54690">
    <property type="entry name" value="Molybdopterin synthase subunit MoaE"/>
    <property type="match status" value="1"/>
</dbReference>
<feature type="region of interest" description="Disordered" evidence="1">
    <location>
        <begin position="1"/>
        <end position="31"/>
    </location>
</feature>
<organism evidence="2 4">
    <name type="scientific">Cellulomonas hominis</name>
    <dbReference type="NCBI Taxonomy" id="156981"/>
    <lineage>
        <taxon>Bacteria</taxon>
        <taxon>Bacillati</taxon>
        <taxon>Actinomycetota</taxon>
        <taxon>Actinomycetes</taxon>
        <taxon>Micrococcales</taxon>
        <taxon>Cellulomonadaceae</taxon>
        <taxon>Cellulomonas</taxon>
    </lineage>
</organism>
<dbReference type="EMBL" id="JACHDN010000001">
    <property type="protein sequence ID" value="MBB5472955.1"/>
    <property type="molecule type" value="Genomic_DNA"/>
</dbReference>
<evidence type="ECO:0000313" key="2">
    <source>
        <dbReference type="EMBL" id="GEL45908.1"/>
    </source>
</evidence>
<dbReference type="PANTHER" id="PTHR23404">
    <property type="entry name" value="MOLYBDOPTERIN SYNTHASE RELATED"/>
    <property type="match status" value="1"/>
</dbReference>
<keyword evidence="3" id="KW-0808">Transferase</keyword>
<dbReference type="GO" id="GO:0006777">
    <property type="term" value="P:Mo-molybdopterin cofactor biosynthetic process"/>
    <property type="evidence" value="ECO:0007669"/>
    <property type="project" value="InterPro"/>
</dbReference>
<gene>
    <name evidence="2" type="ORF">CHO01_10240</name>
    <name evidence="3" type="ORF">HNR08_001691</name>
</gene>
<evidence type="ECO:0000313" key="4">
    <source>
        <dbReference type="Proteomes" id="UP000321723"/>
    </source>
</evidence>
<dbReference type="AlphaFoldDB" id="A0A511FDL2"/>
<dbReference type="RefSeq" id="WP_146834556.1">
    <property type="nucleotide sequence ID" value="NZ_BJVQ01000008.1"/>
</dbReference>
<sequence length="171" mass="17595">MAAPRPDATAAHPALDGAPAPARDSSRVSPAARTVVRAEVTRDAIDPADLAREVGRATAGAVVTFSGVVRDHDLGRAVTGIEYVAHPSAPDVMAAVVADVAARSDVDAVAAVHRIGDLGIGDCALAVAVAAAHRAEAFEAASALVDEVKHRLPVWKRQEFPDGTDEWVACP</sequence>
<proteinExistence type="predicted"/>
<dbReference type="Proteomes" id="UP000321723">
    <property type="component" value="Unassembled WGS sequence"/>
</dbReference>
<evidence type="ECO:0000313" key="5">
    <source>
        <dbReference type="Proteomes" id="UP000564629"/>
    </source>
</evidence>
<dbReference type="Proteomes" id="UP000564629">
    <property type="component" value="Unassembled WGS sequence"/>
</dbReference>
<dbReference type="InterPro" id="IPR003448">
    <property type="entry name" value="Mopterin_biosynth_MoaE"/>
</dbReference>
<protein>
    <submittedName>
        <fullName evidence="3">Molybdopterin synthase catalytic subunit</fullName>
        <ecNumber evidence="3">2.8.1.12</ecNumber>
    </submittedName>
</protein>
<comment type="caution">
    <text evidence="2">The sequence shown here is derived from an EMBL/GenBank/DDBJ whole genome shotgun (WGS) entry which is preliminary data.</text>
</comment>
<name>A0A511FDL2_9CELL</name>